<reference evidence="1 2" key="1">
    <citation type="submission" date="2015-02" db="EMBL/GenBank/DDBJ databases">
        <title>Genome Sequencing of Rickettsiales.</title>
        <authorList>
            <person name="Daugherty S.C."/>
            <person name="Su Q."/>
            <person name="Abolude K."/>
            <person name="Beier-Sexton M."/>
            <person name="Carlyon J.A."/>
            <person name="Carter R."/>
            <person name="Day N.P."/>
            <person name="Dumler S.J."/>
            <person name="Dyachenko V."/>
            <person name="Godinez A."/>
            <person name="Kurtti T.J."/>
            <person name="Lichay M."/>
            <person name="Mullins K.E."/>
            <person name="Ott S."/>
            <person name="Pappas-Brown V."/>
            <person name="Paris D.H."/>
            <person name="Patel P."/>
            <person name="Richards A.L."/>
            <person name="Sadzewicz L."/>
            <person name="Sears K."/>
            <person name="Seidman D."/>
            <person name="Sengamalay N."/>
            <person name="Stenos J."/>
            <person name="Tallon L.J."/>
            <person name="Vincent G."/>
            <person name="Fraser C.M."/>
            <person name="Munderloh U."/>
            <person name="Dunning-Hotopp J.C."/>
        </authorList>
    </citation>
    <scope>NUCLEOTIDE SEQUENCE [LARGE SCALE GENOMIC DNA]</scope>
    <source>
        <strain evidence="1 2">Fuller</strain>
    </source>
</reference>
<sequence length="72" mass="8374">MYAVTGKAVLQEYIIMQNYYIQKRSAKLKGRILKKYSRHKQSKKYSTANAFLIDLGTIFNSNKMGVNRKNPN</sequence>
<dbReference type="Proteomes" id="UP000033616">
    <property type="component" value="Unassembled WGS sequence"/>
</dbReference>
<evidence type="ECO:0000313" key="1">
    <source>
        <dbReference type="EMBL" id="KJV55796.1"/>
    </source>
</evidence>
<organism evidence="1 2">
    <name type="scientific">Orientia chuto str. Dubai</name>
    <dbReference type="NCBI Taxonomy" id="1359168"/>
    <lineage>
        <taxon>Bacteria</taxon>
        <taxon>Pseudomonadati</taxon>
        <taxon>Pseudomonadota</taxon>
        <taxon>Alphaproteobacteria</taxon>
        <taxon>Rickettsiales</taxon>
        <taxon>Rickettsiaceae</taxon>
        <taxon>Rickettsieae</taxon>
        <taxon>Orientia</taxon>
    </lineage>
</organism>
<evidence type="ECO:0000313" key="2">
    <source>
        <dbReference type="Proteomes" id="UP000033616"/>
    </source>
</evidence>
<proteinExistence type="predicted"/>
<protein>
    <submittedName>
        <fullName evidence="1">Uncharacterized protein</fullName>
    </submittedName>
</protein>
<dbReference type="EMBL" id="LANP01000017">
    <property type="protein sequence ID" value="KJV55796.1"/>
    <property type="molecule type" value="Genomic_DNA"/>
</dbReference>
<keyword evidence="2" id="KW-1185">Reference proteome</keyword>
<accession>A0A0F3MJG6</accession>
<comment type="caution">
    <text evidence="1">The sequence shown here is derived from an EMBL/GenBank/DDBJ whole genome shotgun (WGS) entry which is preliminary data.</text>
</comment>
<dbReference type="PATRIC" id="fig|1359168.3.peg.341"/>
<gene>
    <name evidence="1" type="ORF">OCHUTO_0718</name>
</gene>
<dbReference type="AlphaFoldDB" id="A0A0F3MJG6"/>
<name>A0A0F3MJG6_9RICK</name>